<evidence type="ECO:0000313" key="2">
    <source>
        <dbReference type="Proteomes" id="UP001458880"/>
    </source>
</evidence>
<evidence type="ECO:0000313" key="1">
    <source>
        <dbReference type="EMBL" id="KAK9701977.1"/>
    </source>
</evidence>
<dbReference type="AlphaFoldDB" id="A0AAW1JEE2"/>
<gene>
    <name evidence="1" type="ORF">QE152_g30239</name>
</gene>
<comment type="caution">
    <text evidence="1">The sequence shown here is derived from an EMBL/GenBank/DDBJ whole genome shotgun (WGS) entry which is preliminary data.</text>
</comment>
<proteinExistence type="predicted"/>
<reference evidence="1 2" key="1">
    <citation type="journal article" date="2024" name="BMC Genomics">
        <title>De novo assembly and annotation of Popillia japonica's genome with initial clues to its potential as an invasive pest.</title>
        <authorList>
            <person name="Cucini C."/>
            <person name="Boschi S."/>
            <person name="Funari R."/>
            <person name="Cardaioli E."/>
            <person name="Iannotti N."/>
            <person name="Marturano G."/>
            <person name="Paoli F."/>
            <person name="Bruttini M."/>
            <person name="Carapelli A."/>
            <person name="Frati F."/>
            <person name="Nardi F."/>
        </authorList>
    </citation>
    <scope>NUCLEOTIDE SEQUENCE [LARGE SCALE GENOMIC DNA]</scope>
    <source>
        <strain evidence="1">DMR45628</strain>
    </source>
</reference>
<organism evidence="1 2">
    <name type="scientific">Popillia japonica</name>
    <name type="common">Japanese beetle</name>
    <dbReference type="NCBI Taxonomy" id="7064"/>
    <lineage>
        <taxon>Eukaryota</taxon>
        <taxon>Metazoa</taxon>
        <taxon>Ecdysozoa</taxon>
        <taxon>Arthropoda</taxon>
        <taxon>Hexapoda</taxon>
        <taxon>Insecta</taxon>
        <taxon>Pterygota</taxon>
        <taxon>Neoptera</taxon>
        <taxon>Endopterygota</taxon>
        <taxon>Coleoptera</taxon>
        <taxon>Polyphaga</taxon>
        <taxon>Scarabaeiformia</taxon>
        <taxon>Scarabaeidae</taxon>
        <taxon>Rutelinae</taxon>
        <taxon>Popillia</taxon>
    </lineage>
</organism>
<name>A0AAW1JEE2_POPJA</name>
<accession>A0AAW1JEE2</accession>
<dbReference type="EMBL" id="JASPKY010000402">
    <property type="protein sequence ID" value="KAK9701977.1"/>
    <property type="molecule type" value="Genomic_DNA"/>
</dbReference>
<keyword evidence="2" id="KW-1185">Reference proteome</keyword>
<protein>
    <submittedName>
        <fullName evidence="1">Uncharacterized protein</fullName>
    </submittedName>
</protein>
<dbReference type="Proteomes" id="UP001458880">
    <property type="component" value="Unassembled WGS sequence"/>
</dbReference>
<sequence>MTNGTLPDDKWDLFNVELQGLYDSQPRHSRAGSQEDEFLCISKNVESKPSLLNNNFCNLINVEGIIMYIQMFCNYQNLFYIPHFK</sequence>